<name>A0A1V3XM24_MYCKA</name>
<comment type="caution">
    <text evidence="1">The sequence shown here is derived from an EMBL/GenBank/DDBJ whole genome shotgun (WGS) entry which is preliminary data.</text>
</comment>
<evidence type="ECO:0000313" key="1">
    <source>
        <dbReference type="EMBL" id="OOK80267.1"/>
    </source>
</evidence>
<organism evidence="1 2">
    <name type="scientific">Mycobacterium kansasii</name>
    <dbReference type="NCBI Taxonomy" id="1768"/>
    <lineage>
        <taxon>Bacteria</taxon>
        <taxon>Bacillati</taxon>
        <taxon>Actinomycetota</taxon>
        <taxon>Actinomycetes</taxon>
        <taxon>Mycobacteriales</taxon>
        <taxon>Mycobacteriaceae</taxon>
        <taxon>Mycobacterium</taxon>
    </lineage>
</organism>
<reference evidence="1 2" key="1">
    <citation type="submission" date="2017-02" db="EMBL/GenBank/DDBJ databases">
        <title>Complete genome sequences of Mycobacterium kansasii strains isolated from rhesus macaques.</title>
        <authorList>
            <person name="Panda A."/>
            <person name="Nagaraj S."/>
            <person name="Zhao X."/>
            <person name="Tettelin H."/>
            <person name="Detolla L.J."/>
        </authorList>
    </citation>
    <scope>NUCLEOTIDE SEQUENCE [LARGE SCALE GENOMIC DNA]</scope>
    <source>
        <strain evidence="1 2">11-3469</strain>
    </source>
</reference>
<proteinExistence type="predicted"/>
<dbReference type="EMBL" id="MVBN01000002">
    <property type="protein sequence ID" value="OOK80267.1"/>
    <property type="molecule type" value="Genomic_DNA"/>
</dbReference>
<gene>
    <name evidence="1" type="ORF">BZL29_2558</name>
</gene>
<dbReference type="Proteomes" id="UP000188532">
    <property type="component" value="Unassembled WGS sequence"/>
</dbReference>
<sequence length="75" mass="8143">MLESPSAQASTIRARNANACADLRRSAHLVSVSHSSSVSTSSVFVRPRFVAPESSYSSTEFALTRVDNQQLQLCK</sequence>
<accession>A0A1V3XM24</accession>
<evidence type="ECO:0000313" key="2">
    <source>
        <dbReference type="Proteomes" id="UP000188532"/>
    </source>
</evidence>
<protein>
    <submittedName>
        <fullName evidence="1">Uncharacterized protein</fullName>
    </submittedName>
</protein>
<dbReference type="AlphaFoldDB" id="A0A1V3XM24"/>